<protein>
    <submittedName>
        <fullName evidence="2">Uncharacterized protein</fullName>
    </submittedName>
</protein>
<proteinExistence type="predicted"/>
<evidence type="ECO:0000313" key="3">
    <source>
        <dbReference type="Proteomes" id="UP000515847"/>
    </source>
</evidence>
<keyword evidence="1" id="KW-0812">Transmembrane</keyword>
<keyword evidence="1" id="KW-0472">Membrane</keyword>
<dbReference type="RefSeq" id="WP_034423660.1">
    <property type="nucleotide sequence ID" value="NZ_CP045798.1"/>
</dbReference>
<dbReference type="AlphaFoldDB" id="A0A7G6DYR5"/>
<dbReference type="KEGG" id="tfr:BR63_00685"/>
<dbReference type="Proteomes" id="UP000515847">
    <property type="component" value="Chromosome"/>
</dbReference>
<gene>
    <name evidence="2" type="ORF">BR63_00685</name>
</gene>
<keyword evidence="1" id="KW-1133">Transmembrane helix</keyword>
<accession>A0A7G6DYR5</accession>
<name>A0A7G6DYR5_THEFR</name>
<sequence length="174" mass="19377">MLNKKTVIMIMLVSFLGTIVVANVLGFWSMSVEEGVSGDTLLIEVSKKYQIPLEEIYAYWKIPSSVSPRATVSDAKAVAGFSTGQFKAWVAAKTAVPELKQVEEVATSELTLEIKGSTTLQQISDTYKIPLDVIFTKWKLSKMISPNTPLKELKDGYGFTMEEFKAWVAETRKK</sequence>
<organism evidence="2 3">
    <name type="scientific">Thermanaerosceptrum fracticalcis</name>
    <dbReference type="NCBI Taxonomy" id="1712410"/>
    <lineage>
        <taxon>Bacteria</taxon>
        <taxon>Bacillati</taxon>
        <taxon>Bacillota</taxon>
        <taxon>Clostridia</taxon>
        <taxon>Eubacteriales</taxon>
        <taxon>Peptococcaceae</taxon>
        <taxon>Thermanaerosceptrum</taxon>
    </lineage>
</organism>
<reference evidence="2 3" key="1">
    <citation type="journal article" date="2019" name="Front. Microbiol.">
        <title>Thermoanaerosceptrum fracticalcis gen. nov. sp. nov., a Novel Fumarate-Fermenting Microorganism From a Deep Fractured Carbonate Aquifer of the US Great Basin.</title>
        <authorList>
            <person name="Hamilton-Brehm S.D."/>
            <person name="Stewart L.E."/>
            <person name="Zavarin M."/>
            <person name="Caldwell M."/>
            <person name="Lawson P.A."/>
            <person name="Onstott T.C."/>
            <person name="Grzymski J."/>
            <person name="Neveux I."/>
            <person name="Lollar B.S."/>
            <person name="Russell C.E."/>
            <person name="Moser D.P."/>
        </authorList>
    </citation>
    <scope>NUCLEOTIDE SEQUENCE [LARGE SCALE GENOMIC DNA]</scope>
    <source>
        <strain evidence="2 3">DRI-13</strain>
    </source>
</reference>
<dbReference type="EMBL" id="CP045798">
    <property type="protein sequence ID" value="QNB44969.1"/>
    <property type="molecule type" value="Genomic_DNA"/>
</dbReference>
<evidence type="ECO:0000256" key="1">
    <source>
        <dbReference type="SAM" id="Phobius"/>
    </source>
</evidence>
<keyword evidence="3" id="KW-1185">Reference proteome</keyword>
<evidence type="ECO:0000313" key="2">
    <source>
        <dbReference type="EMBL" id="QNB44969.1"/>
    </source>
</evidence>
<feature type="transmembrane region" description="Helical" evidence="1">
    <location>
        <begin position="7"/>
        <end position="28"/>
    </location>
</feature>